<accession>A0A0M3HTQ0</accession>
<evidence type="ECO:0000313" key="1">
    <source>
        <dbReference type="Proteomes" id="UP000036681"/>
    </source>
</evidence>
<proteinExistence type="predicted"/>
<dbReference type="Proteomes" id="UP000036681">
    <property type="component" value="Unplaced"/>
</dbReference>
<dbReference type="AlphaFoldDB" id="A0A0M3HTQ0"/>
<keyword evidence="1" id="KW-1185">Reference proteome</keyword>
<organism evidence="1 2">
    <name type="scientific">Ascaris lumbricoides</name>
    <name type="common">Giant roundworm</name>
    <dbReference type="NCBI Taxonomy" id="6252"/>
    <lineage>
        <taxon>Eukaryota</taxon>
        <taxon>Metazoa</taxon>
        <taxon>Ecdysozoa</taxon>
        <taxon>Nematoda</taxon>
        <taxon>Chromadorea</taxon>
        <taxon>Rhabditida</taxon>
        <taxon>Spirurina</taxon>
        <taxon>Ascaridomorpha</taxon>
        <taxon>Ascaridoidea</taxon>
        <taxon>Ascarididae</taxon>
        <taxon>Ascaris</taxon>
    </lineage>
</organism>
<reference evidence="2" key="1">
    <citation type="submission" date="2017-02" db="UniProtKB">
        <authorList>
            <consortium name="WormBaseParasite"/>
        </authorList>
    </citation>
    <scope>IDENTIFICATION</scope>
</reference>
<evidence type="ECO:0000313" key="2">
    <source>
        <dbReference type="WBParaSite" id="ALUE_0000604801-mRNA-1"/>
    </source>
</evidence>
<dbReference type="WBParaSite" id="ALUE_0000604801-mRNA-1">
    <property type="protein sequence ID" value="ALUE_0000604801-mRNA-1"/>
    <property type="gene ID" value="ALUE_0000604801"/>
</dbReference>
<protein>
    <submittedName>
        <fullName evidence="2">Bestrophin homolog</fullName>
    </submittedName>
</protein>
<sequence length="78" mass="8718">MEEGLGGGVHLKRIAVYWALMQVSSLLIDNSMSAKIWMRSFYRRETFPPIIVVSNTLIKCSDRHDRCGGDNATAGNCE</sequence>
<name>A0A0M3HTQ0_ASCLU</name>